<feature type="transmembrane region" description="Helical" evidence="6">
    <location>
        <begin position="256"/>
        <end position="276"/>
    </location>
</feature>
<keyword evidence="2" id="KW-1003">Cell membrane</keyword>
<dbReference type="AlphaFoldDB" id="A0A6J7QDI9"/>
<reference evidence="7" key="1">
    <citation type="submission" date="2020-05" db="EMBL/GenBank/DDBJ databases">
        <authorList>
            <person name="Chiriac C."/>
            <person name="Salcher M."/>
            <person name="Ghai R."/>
            <person name="Kavagutti S V."/>
        </authorList>
    </citation>
    <scope>NUCLEOTIDE SEQUENCE</scope>
</reference>
<feature type="transmembrane region" description="Helical" evidence="6">
    <location>
        <begin position="228"/>
        <end position="249"/>
    </location>
</feature>
<dbReference type="EMBL" id="CAFBQU010000030">
    <property type="protein sequence ID" value="CAB5066299.1"/>
    <property type="molecule type" value="Genomic_DNA"/>
</dbReference>
<feature type="transmembrane region" description="Helical" evidence="6">
    <location>
        <begin position="282"/>
        <end position="299"/>
    </location>
</feature>
<evidence type="ECO:0000256" key="5">
    <source>
        <dbReference type="ARBA" id="ARBA00023136"/>
    </source>
</evidence>
<evidence type="ECO:0000313" key="7">
    <source>
        <dbReference type="EMBL" id="CAB5015005.1"/>
    </source>
</evidence>
<dbReference type="GO" id="GO:0005886">
    <property type="term" value="C:plasma membrane"/>
    <property type="evidence" value="ECO:0007669"/>
    <property type="project" value="UniProtKB-SubCell"/>
</dbReference>
<feature type="transmembrane region" description="Helical" evidence="6">
    <location>
        <begin position="146"/>
        <end position="166"/>
    </location>
</feature>
<dbReference type="PANTHER" id="PTHR39087:SF2">
    <property type="entry name" value="UPF0104 MEMBRANE PROTEIN MJ1595"/>
    <property type="match status" value="1"/>
</dbReference>
<name>A0A6J7QDI9_9ZZZZ</name>
<sequence>MKKLARNALSFVLVALLFLLVWQRRHELTPVFKDPSSDLLLLGALIVVGHFLNSAEFWVVYRATNVRIGFFENWMVFTSGLLGNLLPGQMGTLYKFRYMKQVHHLPYAKSGSNYGANLIISLGSSAIVGTIGVFGNKISGDSFSLVMLLCFLGLGVVCIATLRLSLPTWKVLSGKPAKIFSTFSEGWDEIRRTPRTTLQVISIDVVKYLATAWRFQIAFGLLGYHQSFWYFLVIAPAAAIAGIIAFTPGGLGIRELFITGAALAMGSSFDTGLLAATTDRGVMLASAVVLGSIGFLYSAPRLRRATTTQPTPTDV</sequence>
<evidence type="ECO:0000256" key="6">
    <source>
        <dbReference type="SAM" id="Phobius"/>
    </source>
</evidence>
<keyword evidence="4 6" id="KW-1133">Transmembrane helix</keyword>
<dbReference type="Pfam" id="PF03706">
    <property type="entry name" value="LPG_synthase_TM"/>
    <property type="match status" value="1"/>
</dbReference>
<protein>
    <submittedName>
        <fullName evidence="7">Unannotated protein</fullName>
    </submittedName>
</protein>
<comment type="subcellular location">
    <subcellularLocation>
        <location evidence="1">Cell membrane</location>
        <topology evidence="1">Multi-pass membrane protein</topology>
    </subcellularLocation>
</comment>
<dbReference type="PANTHER" id="PTHR39087">
    <property type="entry name" value="UPF0104 MEMBRANE PROTEIN MJ1595"/>
    <property type="match status" value="1"/>
</dbReference>
<dbReference type="InterPro" id="IPR022791">
    <property type="entry name" value="L-PG_synthase/AglD"/>
</dbReference>
<evidence type="ECO:0000256" key="1">
    <source>
        <dbReference type="ARBA" id="ARBA00004651"/>
    </source>
</evidence>
<evidence type="ECO:0000313" key="8">
    <source>
        <dbReference type="EMBL" id="CAB5066299.1"/>
    </source>
</evidence>
<keyword evidence="3 6" id="KW-0812">Transmembrane</keyword>
<evidence type="ECO:0000256" key="2">
    <source>
        <dbReference type="ARBA" id="ARBA00022475"/>
    </source>
</evidence>
<feature type="transmembrane region" description="Helical" evidence="6">
    <location>
        <begin position="114"/>
        <end position="134"/>
    </location>
</feature>
<evidence type="ECO:0000256" key="4">
    <source>
        <dbReference type="ARBA" id="ARBA00022989"/>
    </source>
</evidence>
<feature type="transmembrane region" description="Helical" evidence="6">
    <location>
        <begin position="73"/>
        <end position="94"/>
    </location>
</feature>
<accession>A0A6J7QDI9</accession>
<gene>
    <name evidence="7" type="ORF">UFOPK4098_00518</name>
    <name evidence="8" type="ORF">UFOPK4347_01146</name>
</gene>
<proteinExistence type="predicted"/>
<organism evidence="7">
    <name type="scientific">freshwater metagenome</name>
    <dbReference type="NCBI Taxonomy" id="449393"/>
    <lineage>
        <taxon>unclassified sequences</taxon>
        <taxon>metagenomes</taxon>
        <taxon>ecological metagenomes</taxon>
    </lineage>
</organism>
<feature type="transmembrane region" description="Helical" evidence="6">
    <location>
        <begin position="39"/>
        <end position="61"/>
    </location>
</feature>
<evidence type="ECO:0000256" key="3">
    <source>
        <dbReference type="ARBA" id="ARBA00022692"/>
    </source>
</evidence>
<keyword evidence="5 6" id="KW-0472">Membrane</keyword>
<dbReference type="EMBL" id="CAFBPN010000017">
    <property type="protein sequence ID" value="CAB5015005.1"/>
    <property type="molecule type" value="Genomic_DNA"/>
</dbReference>